<dbReference type="Proteomes" id="UP000317617">
    <property type="component" value="Unassembled WGS sequence"/>
</dbReference>
<reference evidence="1 2" key="1">
    <citation type="submission" date="2019-06" db="EMBL/GenBank/DDBJ databases">
        <title>Whole genome shotgun sequence of Acetobacter orleanensis NBRC 13752.</title>
        <authorList>
            <person name="Hosoyama A."/>
            <person name="Uohara A."/>
            <person name="Ohji S."/>
            <person name="Ichikawa N."/>
        </authorList>
    </citation>
    <scope>NUCLEOTIDE SEQUENCE [LARGE SCALE GENOMIC DNA]</scope>
    <source>
        <strain evidence="1 2">NBRC 13752</strain>
    </source>
</reference>
<accession>A0A4Y3TJZ3</accession>
<evidence type="ECO:0000313" key="1">
    <source>
        <dbReference type="EMBL" id="GEB82646.1"/>
    </source>
</evidence>
<evidence type="ECO:0000313" key="2">
    <source>
        <dbReference type="Proteomes" id="UP000317617"/>
    </source>
</evidence>
<sequence length="155" mass="17125">MNAIAIRQRLGLPEDAPDTDLTGALQEVLSYLTSLDRPDCGVMLSGASSPADVLDAVLLSSDARLVGYRQNMMTMQRETEAMRAQIARAHSRDIVNMQAEKGYAISRPIIETLVELHMQKPDEALAIMQCLPNLKMRLSFKGQVMQVPVPEVTDK</sequence>
<dbReference type="STRING" id="104099.AD949_04485"/>
<name>A0A4Y3TJZ3_9PROT</name>
<proteinExistence type="predicted"/>
<gene>
    <name evidence="1" type="ORF">AOR01nite_11230</name>
</gene>
<dbReference type="EMBL" id="BJMU01000004">
    <property type="protein sequence ID" value="GEB82646.1"/>
    <property type="molecule type" value="Genomic_DNA"/>
</dbReference>
<protein>
    <submittedName>
        <fullName evidence="1">Uncharacterized protein</fullName>
    </submittedName>
</protein>
<keyword evidence="2" id="KW-1185">Reference proteome</keyword>
<comment type="caution">
    <text evidence="1">The sequence shown here is derived from an EMBL/GenBank/DDBJ whole genome shotgun (WGS) entry which is preliminary data.</text>
</comment>
<dbReference type="AlphaFoldDB" id="A0A4Y3TJZ3"/>
<organism evidence="1 2">
    <name type="scientific">Acetobacter orleanensis</name>
    <dbReference type="NCBI Taxonomy" id="104099"/>
    <lineage>
        <taxon>Bacteria</taxon>
        <taxon>Pseudomonadati</taxon>
        <taxon>Pseudomonadota</taxon>
        <taxon>Alphaproteobacteria</taxon>
        <taxon>Acetobacterales</taxon>
        <taxon>Acetobacteraceae</taxon>
        <taxon>Acetobacter</taxon>
    </lineage>
</organism>
<dbReference type="RefSeq" id="WP_048835691.1">
    <property type="nucleotide sequence ID" value="NZ_BJMU01000004.1"/>
</dbReference>